<keyword evidence="3" id="KW-1185">Reference proteome</keyword>
<keyword evidence="1" id="KW-0732">Signal</keyword>
<gene>
    <name evidence="2" type="ORF">EV659_106114</name>
</gene>
<name>A0A4V2SP73_RHOSA</name>
<evidence type="ECO:0000256" key="1">
    <source>
        <dbReference type="SAM" id="SignalP"/>
    </source>
</evidence>
<protein>
    <submittedName>
        <fullName evidence="2">Uncharacterized protein</fullName>
    </submittedName>
</protein>
<accession>A0A4V2SP73</accession>
<evidence type="ECO:0000313" key="2">
    <source>
        <dbReference type="EMBL" id="TCP33956.1"/>
    </source>
</evidence>
<proteinExistence type="predicted"/>
<dbReference type="OrthoDB" id="8482186at2"/>
<dbReference type="EMBL" id="SLXO01000006">
    <property type="protein sequence ID" value="TCP33956.1"/>
    <property type="molecule type" value="Genomic_DNA"/>
</dbReference>
<reference evidence="2 3" key="1">
    <citation type="submission" date="2019-03" db="EMBL/GenBank/DDBJ databases">
        <title>Genomic Encyclopedia of Type Strains, Phase IV (KMG-IV): sequencing the most valuable type-strain genomes for metagenomic binning, comparative biology and taxonomic classification.</title>
        <authorList>
            <person name="Goeker M."/>
        </authorList>
    </citation>
    <scope>NUCLEOTIDE SEQUENCE [LARGE SCALE GENOMIC DNA]</scope>
    <source>
        <strain evidence="2 3">DSM 2132</strain>
    </source>
</reference>
<comment type="caution">
    <text evidence="2">The sequence shown here is derived from an EMBL/GenBank/DDBJ whole genome shotgun (WGS) entry which is preliminary data.</text>
</comment>
<dbReference type="Proteomes" id="UP000295399">
    <property type="component" value="Unassembled WGS sequence"/>
</dbReference>
<sequence>MTWFGFRFLVGLCLTLAVAHGAGGQSMGSRPGPVETQEQTMPAAPAPAAPVCRAELEGQLSCQANRVCECGFRQAVPARGLPDRWVWDCGITRPRCRSVPAEIQEFRGQPIPHGAYGPSGYLPPNVFITVDERGRERLVVNGQMRPLPAQPPR</sequence>
<organism evidence="2 3">
    <name type="scientific">Rhodothalassium salexigens DSM 2132</name>
    <dbReference type="NCBI Taxonomy" id="1188247"/>
    <lineage>
        <taxon>Bacteria</taxon>
        <taxon>Pseudomonadati</taxon>
        <taxon>Pseudomonadota</taxon>
        <taxon>Alphaproteobacteria</taxon>
        <taxon>Rhodothalassiales</taxon>
        <taxon>Rhodothalassiaceae</taxon>
        <taxon>Rhodothalassium</taxon>
    </lineage>
</organism>
<dbReference type="RefSeq" id="WP_132708622.1">
    <property type="nucleotide sequence ID" value="NZ_JACIGF010000006.1"/>
</dbReference>
<dbReference type="AlphaFoldDB" id="A0A4V2SP73"/>
<feature type="signal peptide" evidence="1">
    <location>
        <begin position="1"/>
        <end position="21"/>
    </location>
</feature>
<feature type="chain" id="PRO_5020389553" evidence="1">
    <location>
        <begin position="22"/>
        <end position="153"/>
    </location>
</feature>
<evidence type="ECO:0000313" key="3">
    <source>
        <dbReference type="Proteomes" id="UP000295399"/>
    </source>
</evidence>
<dbReference type="InParanoid" id="A0A4V2SP73"/>